<evidence type="ECO:0000313" key="4">
    <source>
        <dbReference type="Proteomes" id="UP001165042"/>
    </source>
</evidence>
<protein>
    <submittedName>
        <fullName evidence="3">Clumping factor B</fullName>
    </submittedName>
</protein>
<dbReference type="PANTHER" id="PTHR38441:SF1">
    <property type="entry name" value="MEMBRANE PROTEIN"/>
    <property type="match status" value="1"/>
</dbReference>
<keyword evidence="4" id="KW-1185">Reference proteome</keyword>
<gene>
    <name evidence="3" type="ORF">Aglo03_60770</name>
</gene>
<sequence>MSTANPPEPGSTEPDPSGTAVDWEKVHDSAEFVELRRRLRRFVFPMTALFLVWYLVYVLLADYAHGFMATKLVGDITVGLVLGLLQFVSTFVITSLYVRYADRKLDPLATRIRESVEEGAGK</sequence>
<accession>A0A9W6QSD7</accession>
<evidence type="ECO:0000256" key="2">
    <source>
        <dbReference type="SAM" id="Phobius"/>
    </source>
</evidence>
<name>A0A9W6QSD7_9PSEU</name>
<feature type="transmembrane region" description="Helical" evidence="2">
    <location>
        <begin position="42"/>
        <end position="64"/>
    </location>
</feature>
<reference evidence="3" key="1">
    <citation type="submission" date="2023-02" db="EMBL/GenBank/DDBJ databases">
        <title>Actinokineospora globicatena NBRC 15670.</title>
        <authorList>
            <person name="Ichikawa N."/>
            <person name="Sato H."/>
            <person name="Tonouchi N."/>
        </authorList>
    </citation>
    <scope>NUCLEOTIDE SEQUENCE</scope>
    <source>
        <strain evidence="3">NBRC 15670</strain>
    </source>
</reference>
<dbReference type="RefSeq" id="WP_285613103.1">
    <property type="nucleotide sequence ID" value="NZ_BSSD01000012.1"/>
</dbReference>
<dbReference type="Proteomes" id="UP001165042">
    <property type="component" value="Unassembled WGS sequence"/>
</dbReference>
<evidence type="ECO:0000256" key="1">
    <source>
        <dbReference type="SAM" id="MobiDB-lite"/>
    </source>
</evidence>
<dbReference type="InterPro" id="IPR007436">
    <property type="entry name" value="DUF485"/>
</dbReference>
<keyword evidence="2" id="KW-0812">Transmembrane</keyword>
<organism evidence="3 4">
    <name type="scientific">Actinokineospora globicatena</name>
    <dbReference type="NCBI Taxonomy" id="103729"/>
    <lineage>
        <taxon>Bacteria</taxon>
        <taxon>Bacillati</taxon>
        <taxon>Actinomycetota</taxon>
        <taxon>Actinomycetes</taxon>
        <taxon>Pseudonocardiales</taxon>
        <taxon>Pseudonocardiaceae</taxon>
        <taxon>Actinokineospora</taxon>
    </lineage>
</organism>
<evidence type="ECO:0000313" key="3">
    <source>
        <dbReference type="EMBL" id="GLW95261.1"/>
    </source>
</evidence>
<dbReference type="AlphaFoldDB" id="A0A9W6QSD7"/>
<proteinExistence type="predicted"/>
<dbReference type="PANTHER" id="PTHR38441">
    <property type="entry name" value="INTEGRAL MEMBRANE PROTEIN-RELATED"/>
    <property type="match status" value="1"/>
</dbReference>
<dbReference type="EMBL" id="BSSD01000012">
    <property type="protein sequence ID" value="GLW95261.1"/>
    <property type="molecule type" value="Genomic_DNA"/>
</dbReference>
<keyword evidence="2" id="KW-0472">Membrane</keyword>
<comment type="caution">
    <text evidence="3">The sequence shown here is derived from an EMBL/GenBank/DDBJ whole genome shotgun (WGS) entry which is preliminary data.</text>
</comment>
<feature type="region of interest" description="Disordered" evidence="1">
    <location>
        <begin position="1"/>
        <end position="21"/>
    </location>
</feature>
<keyword evidence="2" id="KW-1133">Transmembrane helix</keyword>
<dbReference type="Pfam" id="PF04341">
    <property type="entry name" value="DUF485"/>
    <property type="match status" value="1"/>
</dbReference>
<feature type="transmembrane region" description="Helical" evidence="2">
    <location>
        <begin position="76"/>
        <end position="98"/>
    </location>
</feature>